<comment type="pathway">
    <text evidence="1">Amino-acid degradation; L-histidine degradation into L-glutamate; N-formimidoyl-L-glutamate from L-histidine: step 1/3.</text>
</comment>
<dbReference type="CDD" id="cd00332">
    <property type="entry name" value="PAL-HAL"/>
    <property type="match status" value="1"/>
</dbReference>
<dbReference type="Gene3D" id="1.10.275.10">
    <property type="entry name" value="Fumarase/aspartase (N-terminal domain)"/>
    <property type="match status" value="1"/>
</dbReference>
<evidence type="ECO:0000256" key="3">
    <source>
        <dbReference type="ARBA" id="ARBA00022808"/>
    </source>
</evidence>
<dbReference type="EMBL" id="UOEE01000197">
    <property type="protein sequence ID" value="VAV95138.1"/>
    <property type="molecule type" value="Genomic_DNA"/>
</dbReference>
<dbReference type="NCBIfam" id="TIGR01225">
    <property type="entry name" value="hutH"/>
    <property type="match status" value="1"/>
</dbReference>
<evidence type="ECO:0000256" key="4">
    <source>
        <dbReference type="ARBA" id="ARBA00023239"/>
    </source>
</evidence>
<accession>A0A3B0S432</accession>
<dbReference type="InterPro" id="IPR022313">
    <property type="entry name" value="Phe/His_NH3-lyase_AS"/>
</dbReference>
<dbReference type="NCBIfam" id="NF006871">
    <property type="entry name" value="PRK09367.1"/>
    <property type="match status" value="1"/>
</dbReference>
<dbReference type="GO" id="GO:0004397">
    <property type="term" value="F:histidine ammonia-lyase activity"/>
    <property type="evidence" value="ECO:0007669"/>
    <property type="project" value="UniProtKB-EC"/>
</dbReference>
<dbReference type="GO" id="GO:0019557">
    <property type="term" value="P:L-histidine catabolic process to glutamate and formate"/>
    <property type="evidence" value="ECO:0007669"/>
    <property type="project" value="UniProtKB-UniPathway"/>
</dbReference>
<sequence>MTQSFHLVPGEISHKQWRAMQNAPVSVSFAQEHWQAVEQSAETILAILAKGETVYGVNTGFGKLANTRIADADLQRLQKRIVLSHCAGVGPALSETLTRLIMVMKLASLMRGYSGVQPETLHLLASMIAKQVYPVIPAQGSVGASGDLAPLAHLAAAMIGEGQALYQGKTYPAKTALAKAGLQPLQLQAKEGLALLNGTQVSTAFALHGLYRSTRVFRAAMLAGALSVEAVRGTHAPFDARVHQVRGQKGQIRVAKSFLQLFSCSDIACSHVDCHKVQDPYCLRCQPQVMGAVLDSLSHASKVLGREANAVTDNPLIFTGQIEAISGGNFHAEPVGFAAEQIAISLCEIGSMSERRTAMLVDPALSELPAFLTPNPGLNSGFMIAQVTAAALVSENKQCAMPAVVDSIPTSANQEDHVSMATHGARRLAQMAENAAHIVAIELLAACQALDLHQDNQTRSSEALEAVRAAIRQQVPVLSDDRLMAPDITRVKDMILFEDLPGLANVGELLPKICKD</sequence>
<dbReference type="GO" id="GO:0019556">
    <property type="term" value="P:L-histidine catabolic process to glutamate and formamide"/>
    <property type="evidence" value="ECO:0007669"/>
    <property type="project" value="UniProtKB-UniPathway"/>
</dbReference>
<dbReference type="InterPro" id="IPR024083">
    <property type="entry name" value="Fumarase/histidase_N"/>
</dbReference>
<dbReference type="InterPro" id="IPR008948">
    <property type="entry name" value="L-Aspartase-like"/>
</dbReference>
<comment type="catalytic activity">
    <reaction evidence="5">
        <text>L-histidine = trans-urocanate + NH4(+)</text>
        <dbReference type="Rhea" id="RHEA:21232"/>
        <dbReference type="ChEBI" id="CHEBI:17771"/>
        <dbReference type="ChEBI" id="CHEBI:28938"/>
        <dbReference type="ChEBI" id="CHEBI:57595"/>
        <dbReference type="EC" id="4.3.1.3"/>
    </reaction>
</comment>
<evidence type="ECO:0000256" key="1">
    <source>
        <dbReference type="ARBA" id="ARBA00005113"/>
    </source>
</evidence>
<dbReference type="EC" id="4.3.1.3" evidence="2"/>
<dbReference type="FunFam" id="1.20.200.10:FF:000003">
    <property type="entry name" value="Histidine ammonia-lyase"/>
    <property type="match status" value="1"/>
</dbReference>
<dbReference type="UniPathway" id="UPA00379">
    <property type="reaction ID" value="UER00549"/>
</dbReference>
<proteinExistence type="predicted"/>
<dbReference type="Pfam" id="PF00221">
    <property type="entry name" value="Lyase_aromatic"/>
    <property type="match status" value="1"/>
</dbReference>
<evidence type="ECO:0000256" key="2">
    <source>
        <dbReference type="ARBA" id="ARBA00012994"/>
    </source>
</evidence>
<gene>
    <name evidence="6" type="ORF">MNBD_ALPHA06-2193</name>
</gene>
<dbReference type="PROSITE" id="PS00488">
    <property type="entry name" value="PAL_HISTIDASE"/>
    <property type="match status" value="1"/>
</dbReference>
<dbReference type="InterPro" id="IPR005921">
    <property type="entry name" value="HutH"/>
</dbReference>
<dbReference type="GO" id="GO:0005737">
    <property type="term" value="C:cytoplasm"/>
    <property type="evidence" value="ECO:0007669"/>
    <property type="project" value="InterPro"/>
</dbReference>
<reference evidence="6" key="1">
    <citation type="submission" date="2018-06" db="EMBL/GenBank/DDBJ databases">
        <authorList>
            <person name="Zhirakovskaya E."/>
        </authorList>
    </citation>
    <scope>NUCLEOTIDE SEQUENCE</scope>
</reference>
<dbReference type="FunFam" id="1.10.275.10:FF:000005">
    <property type="entry name" value="Histidine ammonia-lyase"/>
    <property type="match status" value="1"/>
</dbReference>
<dbReference type="SUPFAM" id="SSF48557">
    <property type="entry name" value="L-aspartase-like"/>
    <property type="match status" value="1"/>
</dbReference>
<dbReference type="PANTHER" id="PTHR10362">
    <property type="entry name" value="HISTIDINE AMMONIA-LYASE"/>
    <property type="match status" value="1"/>
</dbReference>
<evidence type="ECO:0000313" key="6">
    <source>
        <dbReference type="EMBL" id="VAV95138.1"/>
    </source>
</evidence>
<protein>
    <recommendedName>
        <fullName evidence="2">histidine ammonia-lyase</fullName>
        <ecNumber evidence="2">4.3.1.3</ecNumber>
    </recommendedName>
</protein>
<keyword evidence="3" id="KW-0369">Histidine metabolism</keyword>
<dbReference type="AlphaFoldDB" id="A0A3B0S432"/>
<dbReference type="InterPro" id="IPR001106">
    <property type="entry name" value="Aromatic_Lyase"/>
</dbReference>
<keyword evidence="4 6" id="KW-0456">Lyase</keyword>
<name>A0A3B0S432_9ZZZZ</name>
<organism evidence="6">
    <name type="scientific">hydrothermal vent metagenome</name>
    <dbReference type="NCBI Taxonomy" id="652676"/>
    <lineage>
        <taxon>unclassified sequences</taxon>
        <taxon>metagenomes</taxon>
        <taxon>ecological metagenomes</taxon>
    </lineage>
</organism>
<evidence type="ECO:0000256" key="5">
    <source>
        <dbReference type="ARBA" id="ARBA00049269"/>
    </source>
</evidence>
<dbReference type="Gene3D" id="1.20.200.10">
    <property type="entry name" value="Fumarase/aspartase (Central domain)"/>
    <property type="match status" value="1"/>
</dbReference>